<feature type="binding site" evidence="1">
    <location>
        <position position="15"/>
    </location>
    <ligand>
        <name>Zn(2+)</name>
        <dbReference type="ChEBI" id="CHEBI:29105"/>
    </ligand>
</feature>
<dbReference type="CDD" id="cd19483">
    <property type="entry name" value="RecA-like_Gp4D_helicase"/>
    <property type="match status" value="1"/>
</dbReference>
<feature type="binding site" evidence="1">
    <location>
        <position position="237"/>
    </location>
    <ligand>
        <name>Mg(2+)</name>
        <dbReference type="ChEBI" id="CHEBI:18420"/>
        <label>2</label>
    </ligand>
</feature>
<keyword evidence="1" id="KW-0460">Magnesium</keyword>
<dbReference type="InterPro" id="IPR006171">
    <property type="entry name" value="TOPRIM_dom"/>
</dbReference>
<feature type="site" description="dTTP/dATP binding" evidence="1">
    <location>
        <position position="361"/>
    </location>
</feature>
<feature type="binding site" evidence="1">
    <location>
        <position position="18"/>
    </location>
    <ligand>
        <name>Zn(2+)</name>
        <dbReference type="ChEBI" id="CHEBI:29105"/>
    </ligand>
</feature>
<evidence type="ECO:0000256" key="2">
    <source>
        <dbReference type="SAM" id="MobiDB-lite"/>
    </source>
</evidence>
<feature type="site" description="dTTP/dATP binding" evidence="1">
    <location>
        <position position="535"/>
    </location>
</feature>
<dbReference type="SUPFAM" id="SSF52540">
    <property type="entry name" value="P-loop containing nucleoside triphosphate hydrolases"/>
    <property type="match status" value="1"/>
</dbReference>
<keyword evidence="1" id="KW-0067">ATP-binding</keyword>
<protein>
    <recommendedName>
        <fullName evidence="1">DNA helicase/primase</fullName>
        <ecNumber evidence="1">2.7.7.-</ecNumber>
        <ecNumber evidence="1">3.6.4.12</ecNumber>
    </recommendedName>
    <alternativeName>
        <fullName evidence="1">Gene product 4</fullName>
        <shortName evidence="1">Gp4</shortName>
    </alternativeName>
</protein>
<dbReference type="HAMAP" id="MF_04154">
    <property type="entry name" value="Helic_Prim_T7"/>
    <property type="match status" value="1"/>
</dbReference>
<dbReference type="GO" id="GO:0039693">
    <property type="term" value="P:viral DNA genome replication"/>
    <property type="evidence" value="ECO:0007669"/>
    <property type="project" value="UniProtKB-UniRule"/>
</dbReference>
<feature type="domain" description="Toprim" evidence="3">
    <location>
        <begin position="151"/>
        <end position="238"/>
    </location>
</feature>
<keyword evidence="1" id="KW-0511">Multifunctional enzyme</keyword>
<dbReference type="GO" id="GO:0005524">
    <property type="term" value="F:ATP binding"/>
    <property type="evidence" value="ECO:0007669"/>
    <property type="project" value="UniProtKB-UniRule"/>
</dbReference>
<keyword evidence="1" id="KW-0639">Primosome</keyword>
<name>A0A2K9VK00_9CAUD</name>
<comment type="subunit">
    <text evidence="1">Homohexamer. Assembles as a hexamer onto linear or circular ssDNA in the presence of ATP or dTTP. Interacts (via C-terminus) with the viral DNA polymerase that is bound to DNA; this interaction is essential to initiate leading-strand DNA synthesis. The priming complex consists of 2 DNA polymerases and 1 helicase-primase hexamer that assemble on the DNA template. Interacts with the single-stranded DNA-binding protein. Part of the replicase complex that includes the DNA polymerase, thioredoxin, the primase/helicase and the single-stranded DNA binding protein.</text>
</comment>
<dbReference type="GO" id="GO:0003697">
    <property type="term" value="F:single-stranded DNA binding"/>
    <property type="evidence" value="ECO:0007669"/>
    <property type="project" value="InterPro"/>
</dbReference>
<dbReference type="InterPro" id="IPR034154">
    <property type="entry name" value="TOPRIM_DnaG/twinkle"/>
</dbReference>
<feature type="site" description="dTTP/dATP binding" evidence="1">
    <location>
        <position position="522"/>
    </location>
</feature>
<dbReference type="PANTHER" id="PTHR12873">
    <property type="entry name" value="T7-LIKE MITOCHONDRIAL DNA HELICASE"/>
    <property type="match status" value="1"/>
</dbReference>
<keyword evidence="1" id="KW-1194">Viral DNA replication</keyword>
<dbReference type="GO" id="GO:0016787">
    <property type="term" value="F:hydrolase activity"/>
    <property type="evidence" value="ECO:0007669"/>
    <property type="project" value="UniProtKB-KW"/>
</dbReference>
<feature type="binding site" evidence="1">
    <location>
        <position position="207"/>
    </location>
    <ligand>
        <name>Mg(2+)</name>
        <dbReference type="ChEBI" id="CHEBI:18420"/>
        <label>1</label>
        <note>catalytic</note>
    </ligand>
</feature>
<keyword evidence="1" id="KW-0808">Transferase</keyword>
<keyword evidence="1" id="KW-0378">Hydrolase</keyword>
<dbReference type="CDD" id="cd01029">
    <property type="entry name" value="TOPRIM_primases"/>
    <property type="match status" value="1"/>
</dbReference>
<keyword evidence="1" id="KW-0479">Metal-binding</keyword>
<evidence type="ECO:0000259" key="3">
    <source>
        <dbReference type="PROSITE" id="PS50880"/>
    </source>
</evidence>
<dbReference type="GO" id="GO:0006269">
    <property type="term" value="P:DNA replication, synthesis of primer"/>
    <property type="evidence" value="ECO:0007669"/>
    <property type="project" value="UniProtKB-KW"/>
</dbReference>
<dbReference type="InterPro" id="IPR007694">
    <property type="entry name" value="DNA_helicase_DnaB-like_C"/>
</dbReference>
<dbReference type="SMART" id="SM00778">
    <property type="entry name" value="Prim_Zn_Ribbon"/>
    <property type="match status" value="1"/>
</dbReference>
<keyword evidence="1 5" id="KW-0547">Nucleotide-binding</keyword>
<feature type="domain" description="SF4 helicase" evidence="4">
    <location>
        <begin position="281"/>
        <end position="548"/>
    </location>
</feature>
<dbReference type="Pfam" id="PF08273">
    <property type="entry name" value="Zn_Ribbon_Prim"/>
    <property type="match status" value="1"/>
</dbReference>
<dbReference type="EC" id="3.6.4.12" evidence="1"/>
<evidence type="ECO:0000313" key="6">
    <source>
        <dbReference type="Proteomes" id="UP000242634"/>
    </source>
</evidence>
<reference evidence="6" key="1">
    <citation type="submission" date="2018-01" db="EMBL/GenBank/DDBJ databases">
        <authorList>
            <person name="Liu P."/>
            <person name="Wang M."/>
            <person name="Tao W."/>
            <person name="Sun Y."/>
        </authorList>
    </citation>
    <scope>NUCLEOTIDE SEQUENCE [LARGE SCALE GENOMIC DNA]</scope>
</reference>
<feature type="region of interest" description="Binding to viral DNA polymerase" evidence="1">
    <location>
        <begin position="550"/>
        <end position="566"/>
    </location>
</feature>
<dbReference type="InterPro" id="IPR027032">
    <property type="entry name" value="Twinkle-like"/>
</dbReference>
<dbReference type="GO" id="GO:0043139">
    <property type="term" value="F:5'-3' DNA helicase activity"/>
    <property type="evidence" value="ECO:0007669"/>
    <property type="project" value="InterPro"/>
</dbReference>
<feature type="site" description="dTTP/dATP binding" evidence="1">
    <location>
        <position position="504"/>
    </location>
</feature>
<evidence type="ECO:0000259" key="4">
    <source>
        <dbReference type="PROSITE" id="PS51199"/>
    </source>
</evidence>
<keyword evidence="1" id="KW-0862">Zinc</keyword>
<dbReference type="InterPro" id="IPR013237">
    <property type="entry name" value="Phage_T7_Gp4_N"/>
</dbReference>
<keyword evidence="1" id="KW-0863">Zinc-finger</keyword>
<dbReference type="InterPro" id="IPR046394">
    <property type="entry name" value="Helic_Prim_T7"/>
</dbReference>
<comment type="domain">
    <text evidence="1">The N-terminus zinc finger domain is essential for delivering the primed DNA template to the DNA polymerase. The central core domain contains the primase activity. The C-terminus region is responsible for the helicase activity and binds 1 Mg(2+)-dTTP.</text>
</comment>
<dbReference type="GO" id="GO:0008270">
    <property type="term" value="F:zinc ion binding"/>
    <property type="evidence" value="ECO:0007669"/>
    <property type="project" value="UniProtKB-UniRule"/>
</dbReference>
<feature type="zinc finger region" description="C4-like; zinc ribbon fold" evidence="1">
    <location>
        <begin position="15"/>
        <end position="37"/>
    </location>
</feature>
<comment type="catalytic activity">
    <reaction evidence="1">
        <text>ATP + H2O = ADP + phosphate + H(+)</text>
        <dbReference type="Rhea" id="RHEA:13065"/>
        <dbReference type="ChEBI" id="CHEBI:15377"/>
        <dbReference type="ChEBI" id="CHEBI:15378"/>
        <dbReference type="ChEBI" id="CHEBI:30616"/>
        <dbReference type="ChEBI" id="CHEBI:43474"/>
        <dbReference type="ChEBI" id="CHEBI:456216"/>
        <dbReference type="EC" id="3.6.4.12"/>
    </reaction>
</comment>
<sequence>MELEQDSIFLYHAPCENCGSSDGNSVYSDGHQFCFVCEHRVPASEERKQELSSRRRIVGGGKPMTYNVWNFGESNGRYSALTARGISKETCQKAGYWIAKVDGVMYQVADYRDQNGNIVSQKVRDKDKNFKTTGSHKSDALFGKHLWNGGKKIVVTEGEIDMLTVMELQDCKYPVVSLGHGASAAKKTCAANYEYFDQFEQIILMFDMDDAGRKAVEEAAQVLPAGKVRVAVLPCKDANECHLNGHDREIMEQVWNAGPWIPDGVVSALSLRERIREHLSSEESVGLLFSGCSGINDKTLGARGGEVIMVTSGSGMGKSTFVRQQALQWGTAMGKKVGLAMLEESVEETAEDLIGLHNRVRLRQSDSLKREIIENGKFDQWFDELFGNDTFHLYDSFAEAETDRLLAKLAYMRSGLGCDVIILDHISIVVSASGESDERKMIDNLMTKLKGFAKSTGVVLVVICHLKNPDKGKAHEEGRPVSITDLRGSGALRQLSDTIIALERNQQGDMPNLVLVRILKCRFTGDTGIAGYMEYNKETGWLEPSSYSGEEESHSESTDWSNDTDF</sequence>
<keyword evidence="1 5" id="KW-0347">Helicase</keyword>
<evidence type="ECO:0000256" key="1">
    <source>
        <dbReference type="HAMAP-Rule" id="MF_04154"/>
    </source>
</evidence>
<dbReference type="Pfam" id="PF03796">
    <property type="entry name" value="DnaB_C"/>
    <property type="match status" value="1"/>
</dbReference>
<feature type="binding site" evidence="1">
    <location>
        <position position="37"/>
    </location>
    <ligand>
        <name>Zn(2+)</name>
        <dbReference type="ChEBI" id="CHEBI:29105"/>
    </ligand>
</feature>
<dbReference type="SUPFAM" id="SSF57783">
    <property type="entry name" value="Zinc beta-ribbon"/>
    <property type="match status" value="1"/>
</dbReference>
<dbReference type="PROSITE" id="PS50880">
    <property type="entry name" value="TOPRIM"/>
    <property type="match status" value="1"/>
</dbReference>
<dbReference type="GO" id="GO:0003899">
    <property type="term" value="F:DNA-directed RNA polymerase activity"/>
    <property type="evidence" value="ECO:0007669"/>
    <property type="project" value="UniProtKB-UniRule"/>
</dbReference>
<proteinExistence type="inferred from homology"/>
<dbReference type="Gene3D" id="3.40.1360.10">
    <property type="match status" value="1"/>
</dbReference>
<comment type="cofactor">
    <cofactor evidence="1">
        <name>Mg(2+)</name>
        <dbReference type="ChEBI" id="CHEBI:18420"/>
    </cofactor>
    <text evidence="1">Binds 2 Mg(2+), one of which is catalytic.</text>
</comment>
<dbReference type="SMART" id="SM00493">
    <property type="entry name" value="TOPRIM"/>
    <property type="match status" value="1"/>
</dbReference>
<accession>A0A2K9VK00</accession>
<dbReference type="InterPro" id="IPR027417">
    <property type="entry name" value="P-loop_NTPase"/>
</dbReference>
<comment type="similarity">
    <text evidence="1">Belongs to the Teseptimavirus DNA helicase/primase family.</text>
</comment>
<dbReference type="Gene3D" id="3.40.50.300">
    <property type="entry name" value="P-loop containing nucleotide triphosphate hydrolases"/>
    <property type="match status" value="1"/>
</dbReference>
<keyword evidence="6" id="KW-1185">Reference proteome</keyword>
<dbReference type="PANTHER" id="PTHR12873:SF0">
    <property type="entry name" value="TWINKLE MTDNA HELICASE"/>
    <property type="match status" value="1"/>
</dbReference>
<dbReference type="EC" id="2.7.7.-" evidence="1"/>
<gene>
    <name evidence="1" type="primary">4</name>
    <name evidence="5" type="ORF">HZ2R8_16</name>
</gene>
<keyword evidence="1" id="KW-0548">Nucleotidyltransferase</keyword>
<organism evidence="5 6">
    <name type="scientific">Escherichia phage HZ2R8</name>
    <dbReference type="NCBI Taxonomy" id="2079317"/>
    <lineage>
        <taxon>Viruses</taxon>
        <taxon>Duplodnaviria</taxon>
        <taxon>Heunggongvirae</taxon>
        <taxon>Uroviricota</taxon>
        <taxon>Caudoviricetes</taxon>
        <taxon>Autographivirales</taxon>
        <taxon>Autotranscriptaviridae</taxon>
        <taxon>Studiervirinae</taxon>
        <taxon>Teseptimavirus</taxon>
        <taxon>Teseptimavirus HZ2R8</taxon>
    </lineage>
</organism>
<feature type="binding site" evidence="1">
    <location>
        <position position="157"/>
    </location>
    <ligand>
        <name>Mg(2+)</name>
        <dbReference type="ChEBI" id="CHEBI:18420"/>
        <label>1</label>
        <note>catalytic</note>
    </ligand>
</feature>
<dbReference type="Pfam" id="PF13155">
    <property type="entry name" value="Toprim_2"/>
    <property type="match status" value="1"/>
</dbReference>
<dbReference type="PROSITE" id="PS51199">
    <property type="entry name" value="SF4_HELICASE"/>
    <property type="match status" value="1"/>
</dbReference>
<dbReference type="SUPFAM" id="SSF56731">
    <property type="entry name" value="DNA primase core"/>
    <property type="match status" value="1"/>
</dbReference>
<feature type="region of interest" description="Disordered" evidence="2">
    <location>
        <begin position="543"/>
        <end position="566"/>
    </location>
</feature>
<dbReference type="Gene3D" id="2.20.25.10">
    <property type="match status" value="1"/>
</dbReference>
<dbReference type="EMBL" id="MG832642">
    <property type="protein sequence ID" value="AUV62640.1"/>
    <property type="molecule type" value="Genomic_DNA"/>
</dbReference>
<feature type="site" description="dTTP/dATP binding" evidence="1">
    <location>
        <position position="465"/>
    </location>
</feature>
<comment type="function">
    <text evidence="1">ATP-dependent DNA helicase and primase essential for viral DNA replication and recombination. The helicase moves 5' -&gt; 3' on the lagging strand template, unwinding the DNA duplex ahead of the leading strand polymerase at the replication fork and generating ssDNA for both leading and lagging strand synthesis. ATP or dTTP hydrolysis propels each helicase domain to translocate 2 nt per step sequentially along DNA. Mediates strand transfer when a joint molecule is available and participates in recombinational DNA repair through its role in strand exchange. Primase activity synthesizes short RNA primers at the sequence 5'-GTC-3' on the lagging strand that the polymerase elongates using dNTPs and providing the primase is still present.</text>
</comment>
<dbReference type="Proteomes" id="UP000242634">
    <property type="component" value="Segment"/>
</dbReference>
<keyword evidence="1" id="KW-0235">DNA replication</keyword>
<dbReference type="Gene3D" id="2.20.25.180">
    <property type="match status" value="1"/>
</dbReference>
<feature type="binding site" evidence="1">
    <location>
        <position position="34"/>
    </location>
    <ligand>
        <name>Zn(2+)</name>
        <dbReference type="ChEBI" id="CHEBI:29105"/>
    </ligand>
</feature>
<dbReference type="InterPro" id="IPR048774">
    <property type="entry name" value="Helic-prim_T7_N"/>
</dbReference>
<feature type="binding site" evidence="1">
    <location>
        <begin position="312"/>
        <end position="319"/>
    </location>
    <ligand>
        <name>ATP</name>
        <dbReference type="ChEBI" id="CHEBI:30616"/>
    </ligand>
</feature>
<dbReference type="Pfam" id="PF21268">
    <property type="entry name" value="Helic-prim_T7_N"/>
    <property type="match status" value="1"/>
</dbReference>
<evidence type="ECO:0000313" key="5">
    <source>
        <dbReference type="EMBL" id="AUV62640.1"/>
    </source>
</evidence>